<dbReference type="EMBL" id="CP000360">
    <property type="protein sequence ID" value="ABF42638.1"/>
    <property type="molecule type" value="Genomic_DNA"/>
</dbReference>
<protein>
    <submittedName>
        <fullName evidence="1">Uncharacterized protein</fullName>
    </submittedName>
</protein>
<dbReference type="Proteomes" id="UP000002432">
    <property type="component" value="Chromosome"/>
</dbReference>
<dbReference type="AlphaFoldDB" id="Q1IKG2"/>
<sequence>MYNGNMVQDLINMVEKAERENETQMMLQDELAQARVYTLIWNIPTLKQQFLSQGVA</sequence>
<dbReference type="HOGENOM" id="CLU_3008393_0_0_0"/>
<reference evidence="1 2" key="1">
    <citation type="journal article" date="2009" name="Appl. Environ. Microbiol.">
        <title>Three genomes from the phylum Acidobacteria provide insight into the lifestyles of these microorganisms in soils.</title>
        <authorList>
            <person name="Ward N.L."/>
            <person name="Challacombe J.F."/>
            <person name="Janssen P.H."/>
            <person name="Henrissat B."/>
            <person name="Coutinho P.M."/>
            <person name="Wu M."/>
            <person name="Xie G."/>
            <person name="Haft D.H."/>
            <person name="Sait M."/>
            <person name="Badger J."/>
            <person name="Barabote R.D."/>
            <person name="Bradley B."/>
            <person name="Brettin T.S."/>
            <person name="Brinkac L.M."/>
            <person name="Bruce D."/>
            <person name="Creasy T."/>
            <person name="Daugherty S.C."/>
            <person name="Davidsen T.M."/>
            <person name="DeBoy R.T."/>
            <person name="Detter J.C."/>
            <person name="Dodson R.J."/>
            <person name="Durkin A.S."/>
            <person name="Ganapathy A."/>
            <person name="Gwinn-Giglio M."/>
            <person name="Han C.S."/>
            <person name="Khouri H."/>
            <person name="Kiss H."/>
            <person name="Kothari S.P."/>
            <person name="Madupu R."/>
            <person name="Nelson K.E."/>
            <person name="Nelson W.C."/>
            <person name="Paulsen I."/>
            <person name="Penn K."/>
            <person name="Ren Q."/>
            <person name="Rosovitz M.J."/>
            <person name="Selengut J.D."/>
            <person name="Shrivastava S."/>
            <person name="Sullivan S.A."/>
            <person name="Tapia R."/>
            <person name="Thompson L.S."/>
            <person name="Watkins K.L."/>
            <person name="Yang Q."/>
            <person name="Yu C."/>
            <person name="Zafar N."/>
            <person name="Zhou L."/>
            <person name="Kuske C.R."/>
        </authorList>
    </citation>
    <scope>NUCLEOTIDE SEQUENCE [LARGE SCALE GENOMIC DNA]</scope>
    <source>
        <strain evidence="1 2">Ellin345</strain>
    </source>
</reference>
<dbReference type="EnsemblBacteria" id="ABF42638">
    <property type="protein sequence ID" value="ABF42638"/>
    <property type="gene ID" value="Acid345_3637"/>
</dbReference>
<keyword evidence="2" id="KW-1185">Reference proteome</keyword>
<gene>
    <name evidence="1" type="ordered locus">Acid345_3637</name>
</gene>
<accession>Q1IKG2</accession>
<dbReference type="KEGG" id="aba:Acid345_3637"/>
<dbReference type="STRING" id="204669.Acid345_3637"/>
<dbReference type="RefSeq" id="WP_011524437.1">
    <property type="nucleotide sequence ID" value="NC_008009.1"/>
</dbReference>
<evidence type="ECO:0000313" key="2">
    <source>
        <dbReference type="Proteomes" id="UP000002432"/>
    </source>
</evidence>
<evidence type="ECO:0000313" key="1">
    <source>
        <dbReference type="EMBL" id="ABF42638.1"/>
    </source>
</evidence>
<proteinExistence type="predicted"/>
<name>Q1IKG2_KORVE</name>
<organism evidence="1 2">
    <name type="scientific">Koribacter versatilis (strain Ellin345)</name>
    <dbReference type="NCBI Taxonomy" id="204669"/>
    <lineage>
        <taxon>Bacteria</taxon>
        <taxon>Pseudomonadati</taxon>
        <taxon>Acidobacteriota</taxon>
        <taxon>Terriglobia</taxon>
        <taxon>Terriglobales</taxon>
        <taxon>Candidatus Korobacteraceae</taxon>
        <taxon>Candidatus Korobacter</taxon>
    </lineage>
</organism>